<reference evidence="1 2" key="1">
    <citation type="submission" date="2019-04" db="EMBL/GenBank/DDBJ databases">
        <authorList>
            <person name="Poehlein A."/>
            <person name="Bengelsdorf F.R."/>
            <person name="Duerre P."/>
            <person name="Daniel R."/>
        </authorList>
    </citation>
    <scope>NUCLEOTIDE SEQUENCE [LARGE SCALE GENOMIC DNA]</scope>
    <source>
        <strain evidence="1 2">BS-1</strain>
    </source>
</reference>
<sequence length="93" mass="10709">MGIYESKTVLTIPLQAEAQGAQKERLHRGTKPSVQSFHFFTLMNKIIESLAILIVAMHIKKSPDIQNRFHKQNPISGKVHVKLLKQMIHYFID</sequence>
<proteinExistence type="predicted"/>
<comment type="caution">
    <text evidence="1">The sequence shown here is derived from an EMBL/GenBank/DDBJ whole genome shotgun (WGS) entry which is preliminary data.</text>
</comment>
<evidence type="ECO:0000313" key="1">
    <source>
        <dbReference type="EMBL" id="TGJ76266.1"/>
    </source>
</evidence>
<evidence type="ECO:0000313" key="2">
    <source>
        <dbReference type="Proteomes" id="UP000297714"/>
    </source>
</evidence>
<accession>A0A4Z0YEW1</accession>
<dbReference type="AlphaFoldDB" id="A0A4Z0YEW1"/>
<protein>
    <submittedName>
        <fullName evidence="1">Uncharacterized protein</fullName>
    </submittedName>
</protein>
<name>A0A4Z0YEW1_9FIRM</name>
<gene>
    <name evidence="1" type="ORF">CAGA_17300</name>
</gene>
<keyword evidence="2" id="KW-1185">Reference proteome</keyword>
<dbReference type="Proteomes" id="UP000297714">
    <property type="component" value="Unassembled WGS sequence"/>
</dbReference>
<dbReference type="EMBL" id="SRMQ01000007">
    <property type="protein sequence ID" value="TGJ76266.1"/>
    <property type="molecule type" value="Genomic_DNA"/>
</dbReference>
<organism evidence="1 2">
    <name type="scientific">Caproiciproducens galactitolivorans</name>
    <dbReference type="NCBI Taxonomy" id="642589"/>
    <lineage>
        <taxon>Bacteria</taxon>
        <taxon>Bacillati</taxon>
        <taxon>Bacillota</taxon>
        <taxon>Clostridia</taxon>
        <taxon>Eubacteriales</taxon>
        <taxon>Acutalibacteraceae</taxon>
        <taxon>Caproiciproducens</taxon>
    </lineage>
</organism>